<protein>
    <recommendedName>
        <fullName evidence="10">DH domain-containing protein</fullName>
    </recommendedName>
</protein>
<feature type="domain" description="DEP" evidence="6">
    <location>
        <begin position="400"/>
        <end position="492"/>
    </location>
</feature>
<dbReference type="PANTHER" id="PTHR46572">
    <property type="entry name" value="RHO1 GDP-GTP EXCHANGE PROTEIN 1-RELATED"/>
    <property type="match status" value="1"/>
</dbReference>
<dbReference type="InterPro" id="IPR001331">
    <property type="entry name" value="GDS_CDC24_CS"/>
</dbReference>
<evidence type="ECO:0000256" key="3">
    <source>
        <dbReference type="SAM" id="MobiDB-lite"/>
    </source>
</evidence>
<dbReference type="PROSITE" id="PS50219">
    <property type="entry name" value="CNH"/>
    <property type="match status" value="1"/>
</dbReference>
<dbReference type="Gene3D" id="2.30.29.30">
    <property type="entry name" value="Pleckstrin-homology domain (PH domain)/Phosphotyrosine-binding domain (PTB)"/>
    <property type="match status" value="1"/>
</dbReference>
<dbReference type="Proteomes" id="UP000284706">
    <property type="component" value="Unassembled WGS sequence"/>
</dbReference>
<dbReference type="Pfam" id="PF00621">
    <property type="entry name" value="RhoGEF"/>
    <property type="match status" value="2"/>
</dbReference>
<dbReference type="SMART" id="SM00233">
    <property type="entry name" value="PH"/>
    <property type="match status" value="1"/>
</dbReference>
<dbReference type="Pfam" id="PF15405">
    <property type="entry name" value="PH_5"/>
    <property type="match status" value="1"/>
</dbReference>
<dbReference type="PROSITE" id="PS50003">
    <property type="entry name" value="PH_DOMAIN"/>
    <property type="match status" value="1"/>
</dbReference>
<accession>A0A409YH03</accession>
<feature type="compositionally biased region" description="Pro residues" evidence="3">
    <location>
        <begin position="73"/>
        <end position="85"/>
    </location>
</feature>
<dbReference type="InterPro" id="IPR001180">
    <property type="entry name" value="CNH_dom"/>
</dbReference>
<organism evidence="8 9">
    <name type="scientific">Gymnopilus dilepis</name>
    <dbReference type="NCBI Taxonomy" id="231916"/>
    <lineage>
        <taxon>Eukaryota</taxon>
        <taxon>Fungi</taxon>
        <taxon>Dikarya</taxon>
        <taxon>Basidiomycota</taxon>
        <taxon>Agaricomycotina</taxon>
        <taxon>Agaricomycetes</taxon>
        <taxon>Agaricomycetidae</taxon>
        <taxon>Agaricales</taxon>
        <taxon>Agaricineae</taxon>
        <taxon>Hymenogastraceae</taxon>
        <taxon>Gymnopilus</taxon>
    </lineage>
</organism>
<dbReference type="InterPro" id="IPR000219">
    <property type="entry name" value="DH_dom"/>
</dbReference>
<dbReference type="InterPro" id="IPR035899">
    <property type="entry name" value="DBL_dom_sf"/>
</dbReference>
<dbReference type="InterPro" id="IPR011993">
    <property type="entry name" value="PH-like_dom_sf"/>
</dbReference>
<dbReference type="Pfam" id="PF00780">
    <property type="entry name" value="CNH"/>
    <property type="match status" value="1"/>
</dbReference>
<evidence type="ECO:0008006" key="10">
    <source>
        <dbReference type="Google" id="ProtNLM"/>
    </source>
</evidence>
<evidence type="ECO:0000313" key="8">
    <source>
        <dbReference type="EMBL" id="PPR02278.1"/>
    </source>
</evidence>
<evidence type="ECO:0000259" key="6">
    <source>
        <dbReference type="PROSITE" id="PS50186"/>
    </source>
</evidence>
<dbReference type="PANTHER" id="PTHR46572:SF1">
    <property type="entry name" value="RHO1 GUANINE NUCLEOTIDE EXCHANGE FACTOR TUS1"/>
    <property type="match status" value="1"/>
</dbReference>
<evidence type="ECO:0000259" key="5">
    <source>
        <dbReference type="PROSITE" id="PS50010"/>
    </source>
</evidence>
<sequence>MTTIAHDADYVPEEEELEALYDTVLSGFGPISGDSPHSPFPSSASGFSDSQRSSIATIEPRLDRPVSRASTPFPLPPQQPRPGPPSTARSRRPLPQPPGPPNGASTQPAAPRAPEIPPSSSQPGPSTSMIAESPQSTSRMSRKISRVFLPSTQYSGTNTDVPSDNGAGPSGSQQPFEENTVPTSPSTEFPDHYGAFLPGYVRNPEEDPNASVSLGSAPQVLEDVIQSYQRTENMYQRPPSEMYEGSESVVSDYTFNQPQFLGVETPTSGASIADRWEAATDVPTFISTDFPILRPPSRHSFRLPELPEEGSVDRYSLRDHYTDSIASAPVSTHYQYHPEPEPYEPDDDWVVAGPSNLSRRNTNVIREIAEFDHRPLELHAEEEDEYYDDVRRFVNPALLSHLSVQLRDTVPRGTHVKGSIPYPKAFTGKDIVSTLHSIIQRRLSLDYGELLEDRRPALVVARSLQSMLFFYEVEWGARVLQDGVEDVYMFMDDQEGGSDSPIERTELPTGVVTFLTKCYSPSCEGGNCYAYGCPRKGMRQLPDRMDTPAGSMREEWSKKVPAPVLSSMTESEINRQTYVTFAFPHSAADELLLARIIHKLISKEEQYIQDLDIVENVFMKPLRNADPPVMTPLILDEFMQEVFGNILEIRETNRRLLEVLYVRQREQHPIIQTVGDIFLDAATEFRIVYPNYVGHHPLAEKRMKEEMEHNHEFRLFIEKCSRQLSARPGGPRLDLKHYLNRPAEHLQKYPVLLEAVYRETEESNPDGDFLNEAITAIQNLQNVAQLWTFQSAMGKGSTGKWEWEDLVSPEERAKFSREESRRQSVIFELIKGEMAYVRDLENIETMYIRPLRNAEPPIIPPSRLEQFLMDVFHNYNELYAHHRRLVDTLHEIQKDEHPRIRSITAAVFDAVLNFREAYMEYIPNYPIAAYRIDEEIANNPLFKQFVNHTIRHPDAHRLDMKNFINRPIPRLLRYELLLKEILSETPANHDDRSAIPPVIDLIKALGKETEPGVASSKQKVELWRYNSNLMFKPGEHVDMDLLNEERSLIHTGKLLRQPDSGLDRDELFVMLFDNYFVMTHSREKDGVTKYQVYRRPIPLDLLSLVNFTEQPIQRSTSFIRSLWNNNADRSADTASIASSSRTQENGDARQVFPCIIHHTGRTGGPYTLYAESAAVRLEWKQKLEEALGLRKVVQESNKVFEIEGLSVDTFLLPTSTIAPNAAAWHDGTLFTGKVTCSVPFNTPDGRGLVAIGCAEGVWIGYRHDSRSLRRVLHLKMVSQCAILEDFGLFLVLADKVLYAYHLEALVPTTPGSVHASQTPQKIHTKDVQFFSVGIQTNRTLIIYMKKRGNNESVFTAVEPVIGKINEPPKVNGGGLFKKKPEWFRVYKEFSVQDAYDLIFLRARVAVLCAKGFMIMDLNDLRSVTIPVRDDKMPQHMVKRCDSCRPINMFRSREDEFLLCYNEFGLYVNRQGNPSRANGIIEWEGSAERVALHAPYILLFDTRFIEIRHIETGRLVQIIPGNDIRCVWDGRSLDGGAAIVAAEGTEEHMVQEPRVHAVMNLSESLAQPGGRPRGIMQHVFELFPTVRLYLPGSLASPSTAPYIPVSFSPPRSPPIRSHHV</sequence>
<evidence type="ECO:0000256" key="1">
    <source>
        <dbReference type="ARBA" id="ARBA00022553"/>
    </source>
</evidence>
<dbReference type="InterPro" id="IPR041675">
    <property type="entry name" value="PH_5"/>
</dbReference>
<feature type="domain" description="CNH" evidence="7">
    <location>
        <begin position="1231"/>
        <end position="1533"/>
    </location>
</feature>
<feature type="region of interest" description="Disordered" evidence="3">
    <location>
        <begin position="26"/>
        <end position="214"/>
    </location>
</feature>
<dbReference type="PROSITE" id="PS50010">
    <property type="entry name" value="DH_2"/>
    <property type="match status" value="2"/>
</dbReference>
<dbReference type="SMART" id="SM00036">
    <property type="entry name" value="CNH"/>
    <property type="match status" value="1"/>
</dbReference>
<feature type="domain" description="DH" evidence="5">
    <location>
        <begin position="592"/>
        <end position="780"/>
    </location>
</feature>
<dbReference type="PROSITE" id="PS50186">
    <property type="entry name" value="DEP"/>
    <property type="match status" value="1"/>
</dbReference>
<feature type="compositionally biased region" description="Polar residues" evidence="3">
    <location>
        <begin position="129"/>
        <end position="139"/>
    </location>
</feature>
<feature type="compositionally biased region" description="Low complexity" evidence="3">
    <location>
        <begin position="118"/>
        <end position="128"/>
    </location>
</feature>
<feature type="domain" description="DH" evidence="5">
    <location>
        <begin position="821"/>
        <end position="1012"/>
    </location>
</feature>
<dbReference type="OrthoDB" id="2272012at2759"/>
<evidence type="ECO:0000256" key="2">
    <source>
        <dbReference type="ARBA" id="ARBA00022658"/>
    </source>
</evidence>
<feature type="compositionally biased region" description="Polar residues" evidence="3">
    <location>
        <begin position="170"/>
        <end position="187"/>
    </location>
</feature>
<dbReference type="STRING" id="231916.A0A409YH03"/>
<dbReference type="SUPFAM" id="SSF48065">
    <property type="entry name" value="DBL homology domain (DH-domain)"/>
    <property type="match status" value="2"/>
</dbReference>
<dbReference type="GO" id="GO:0035556">
    <property type="term" value="P:intracellular signal transduction"/>
    <property type="evidence" value="ECO:0007669"/>
    <property type="project" value="InterPro"/>
</dbReference>
<feature type="compositionally biased region" description="Polar residues" evidence="3">
    <location>
        <begin position="40"/>
        <end position="56"/>
    </location>
</feature>
<dbReference type="Gene3D" id="1.20.900.10">
    <property type="entry name" value="Dbl homology (DH) domain"/>
    <property type="match status" value="2"/>
</dbReference>
<evidence type="ECO:0000259" key="4">
    <source>
        <dbReference type="PROSITE" id="PS50003"/>
    </source>
</evidence>
<evidence type="ECO:0000313" key="9">
    <source>
        <dbReference type="Proteomes" id="UP000284706"/>
    </source>
</evidence>
<dbReference type="InterPro" id="IPR052233">
    <property type="entry name" value="Rho-type_GEFs"/>
</dbReference>
<reference evidence="8 9" key="1">
    <citation type="journal article" date="2018" name="Evol. Lett.">
        <title>Horizontal gene cluster transfer increased hallucinogenic mushroom diversity.</title>
        <authorList>
            <person name="Reynolds H.T."/>
            <person name="Vijayakumar V."/>
            <person name="Gluck-Thaler E."/>
            <person name="Korotkin H.B."/>
            <person name="Matheny P.B."/>
            <person name="Slot J.C."/>
        </authorList>
    </citation>
    <scope>NUCLEOTIDE SEQUENCE [LARGE SCALE GENOMIC DNA]</scope>
    <source>
        <strain evidence="8 9">SRW20</strain>
    </source>
</reference>
<dbReference type="InterPro" id="IPR001849">
    <property type="entry name" value="PH_domain"/>
</dbReference>
<keyword evidence="2" id="KW-0344">Guanine-nucleotide releasing factor</keyword>
<dbReference type="GO" id="GO:0005085">
    <property type="term" value="F:guanyl-nucleotide exchange factor activity"/>
    <property type="evidence" value="ECO:0007669"/>
    <property type="project" value="UniProtKB-KW"/>
</dbReference>
<keyword evidence="1" id="KW-0597">Phosphoprotein</keyword>
<feature type="compositionally biased region" description="Polar residues" evidence="3">
    <location>
        <begin position="150"/>
        <end position="162"/>
    </location>
</feature>
<dbReference type="SMART" id="SM00325">
    <property type="entry name" value="RhoGEF"/>
    <property type="match status" value="2"/>
</dbReference>
<dbReference type="CDD" id="cd00160">
    <property type="entry name" value="RhoGEF"/>
    <property type="match status" value="2"/>
</dbReference>
<proteinExistence type="predicted"/>
<feature type="domain" description="PH" evidence="4">
    <location>
        <begin position="1047"/>
        <end position="1188"/>
    </location>
</feature>
<name>A0A409YH03_9AGAR</name>
<comment type="caution">
    <text evidence="8">The sequence shown here is derived from an EMBL/GenBank/DDBJ whole genome shotgun (WGS) entry which is preliminary data.</text>
</comment>
<dbReference type="InParanoid" id="A0A409YH03"/>
<evidence type="ECO:0000259" key="7">
    <source>
        <dbReference type="PROSITE" id="PS50219"/>
    </source>
</evidence>
<dbReference type="PROSITE" id="PS00741">
    <property type="entry name" value="DH_1"/>
    <property type="match status" value="1"/>
</dbReference>
<dbReference type="SUPFAM" id="SSF50729">
    <property type="entry name" value="PH domain-like"/>
    <property type="match status" value="1"/>
</dbReference>
<gene>
    <name evidence="8" type="ORF">CVT26_011697</name>
</gene>
<keyword evidence="9" id="KW-1185">Reference proteome</keyword>
<dbReference type="InterPro" id="IPR000591">
    <property type="entry name" value="DEP_dom"/>
</dbReference>
<dbReference type="EMBL" id="NHYE01000859">
    <property type="protein sequence ID" value="PPR02278.1"/>
    <property type="molecule type" value="Genomic_DNA"/>
</dbReference>